<gene>
    <name evidence="4" type="ORF">HID58_032107</name>
</gene>
<feature type="compositionally biased region" description="Acidic residues" evidence="2">
    <location>
        <begin position="42"/>
        <end position="57"/>
    </location>
</feature>
<dbReference type="PANTHER" id="PTHR23146">
    <property type="entry name" value="LEO1 PROTEIN"/>
    <property type="match status" value="1"/>
</dbReference>
<feature type="domain" description="X8" evidence="3">
    <location>
        <begin position="678"/>
        <end position="762"/>
    </location>
</feature>
<name>A0ABQ8BVF6_BRANA</name>
<dbReference type="SMART" id="SM00768">
    <property type="entry name" value="X8"/>
    <property type="match status" value="1"/>
</dbReference>
<proteinExistence type="predicted"/>
<accession>A0ABQ8BVF6</accession>
<feature type="region of interest" description="Disordered" evidence="2">
    <location>
        <begin position="423"/>
        <end position="449"/>
    </location>
</feature>
<feature type="region of interest" description="Disordered" evidence="2">
    <location>
        <begin position="766"/>
        <end position="813"/>
    </location>
</feature>
<evidence type="ECO:0000256" key="1">
    <source>
        <dbReference type="ARBA" id="ARBA00022729"/>
    </source>
</evidence>
<feature type="compositionally biased region" description="Basic and acidic residues" evidence="2">
    <location>
        <begin position="423"/>
        <end position="434"/>
    </location>
</feature>
<comment type="caution">
    <text evidence="4">The sequence shown here is derived from an EMBL/GenBank/DDBJ whole genome shotgun (WGS) entry which is preliminary data.</text>
</comment>
<keyword evidence="5" id="KW-1185">Reference proteome</keyword>
<feature type="region of interest" description="Disordered" evidence="2">
    <location>
        <begin position="473"/>
        <end position="624"/>
    </location>
</feature>
<evidence type="ECO:0000313" key="4">
    <source>
        <dbReference type="EMBL" id="KAH0908786.1"/>
    </source>
</evidence>
<feature type="compositionally biased region" description="Polar residues" evidence="2">
    <location>
        <begin position="435"/>
        <end position="445"/>
    </location>
</feature>
<feature type="compositionally biased region" description="Acidic residues" evidence="2">
    <location>
        <begin position="78"/>
        <end position="109"/>
    </location>
</feature>
<evidence type="ECO:0000313" key="5">
    <source>
        <dbReference type="Proteomes" id="UP000824890"/>
    </source>
</evidence>
<feature type="compositionally biased region" description="Basic and acidic residues" evidence="2">
    <location>
        <begin position="219"/>
        <end position="235"/>
    </location>
</feature>
<organism evidence="4 5">
    <name type="scientific">Brassica napus</name>
    <name type="common">Rape</name>
    <dbReference type="NCBI Taxonomy" id="3708"/>
    <lineage>
        <taxon>Eukaryota</taxon>
        <taxon>Viridiplantae</taxon>
        <taxon>Streptophyta</taxon>
        <taxon>Embryophyta</taxon>
        <taxon>Tracheophyta</taxon>
        <taxon>Spermatophyta</taxon>
        <taxon>Magnoliopsida</taxon>
        <taxon>eudicotyledons</taxon>
        <taxon>Gunneridae</taxon>
        <taxon>Pentapetalae</taxon>
        <taxon>rosids</taxon>
        <taxon>malvids</taxon>
        <taxon>Brassicales</taxon>
        <taxon>Brassicaceae</taxon>
        <taxon>Brassiceae</taxon>
        <taxon>Brassica</taxon>
    </lineage>
</organism>
<feature type="compositionally biased region" description="Low complexity" evidence="2">
    <location>
        <begin position="766"/>
        <end position="790"/>
    </location>
</feature>
<sequence length="857" mass="96235">MVAGEVKRSEMMQNLFGDNSEEEEEEIDSEHESNPQPHYPSDEAEGGVEPGEEGEAEIEVHGEPEAESDGEQGVVEPGEGESEGEREESSQEGDVADPREESEEEEGDEERVATTRRRDVVESGSERSGERRYESEDEEVEQTRSPRSPSQEKQEAPVAQSDVNIRNVFGSSDDEDAEEYVRNDIEADEPRSPIEDEEGSEKDQRPDDMMLDDDMAPEEDPRYESEDERVEVRHRERPVGPPLEVEVPFRPPPGDPEKMNMIKVSSIMGIDPNPFDAKTFVEEDTFERDGEKTRIRLVNNIVRHRFVKGRDGKTYYFCSTNFINWHFVSESNARFVRWSDGSLQLLIGNEVLDITEQDARQDQNHLLLKHEKGILQSQGKILKKMRFIPSSLTSNSHRLLTALLDSREKKDFKVKNCVTDIDPEREKEKRERMESQNLKASTKLSQAREKIKRKYPLPVARRQLSTGYLEDALEEDEETDHYGSHRSNRGYEEDLEAEAQRERRIMSAKKSQKGFPGRSSMSSARPTRRQAEYSESEREESEYETEEEEEEEERPRSRKRVKEPEDEYEEHAEEDDEEEDGKANRYSEEDEEAEAEKDRGSGRKRKGIESDEEESPPRKAPTHRQETIVTFCLNASMAVLVLSLLLLAMAGHSIKGFTVPESYAIDRRTHVSLVACASWCVCKTGISDSVLQNTLDYACGNGADCNPTHPKAPCFNPDNVRSHCSYAVNSFFQKKGQAPGTCDFSGTATPTNTDPSYSGCTFPTSASGSGGSTTMTPGTTNPKGSSTTTTLPGGNSPYSGTSTNGGFGNNSTGATGTGINPDYSIESGAFSLKYSSKLSTRLLLISLSGFYYFLMML</sequence>
<feature type="compositionally biased region" description="Basic and acidic residues" evidence="2">
    <location>
        <begin position="179"/>
        <end position="194"/>
    </location>
</feature>
<evidence type="ECO:0000259" key="3">
    <source>
        <dbReference type="SMART" id="SM00768"/>
    </source>
</evidence>
<feature type="compositionally biased region" description="Acidic residues" evidence="2">
    <location>
        <begin position="19"/>
        <end position="29"/>
    </location>
</feature>
<dbReference type="Gene3D" id="1.20.58.1040">
    <property type="match status" value="1"/>
</dbReference>
<feature type="compositionally biased region" description="Acidic residues" evidence="2">
    <location>
        <begin position="564"/>
        <end position="580"/>
    </location>
</feature>
<dbReference type="InterPro" id="IPR007149">
    <property type="entry name" value="Leo1"/>
</dbReference>
<dbReference type="Pfam" id="PF04004">
    <property type="entry name" value="Leo1"/>
    <property type="match status" value="1"/>
</dbReference>
<feature type="compositionally biased region" description="Acidic residues" evidence="2">
    <location>
        <begin position="537"/>
        <end position="552"/>
    </location>
</feature>
<dbReference type="InterPro" id="IPR012946">
    <property type="entry name" value="X8"/>
</dbReference>
<dbReference type="Pfam" id="PF07983">
    <property type="entry name" value="X8"/>
    <property type="match status" value="1"/>
</dbReference>
<reference evidence="4 5" key="1">
    <citation type="submission" date="2021-05" db="EMBL/GenBank/DDBJ databases">
        <title>Genome Assembly of Synthetic Allotetraploid Brassica napus Reveals Homoeologous Exchanges between Subgenomes.</title>
        <authorList>
            <person name="Davis J.T."/>
        </authorList>
    </citation>
    <scope>NUCLEOTIDE SEQUENCE [LARGE SCALE GENOMIC DNA]</scope>
    <source>
        <strain evidence="5">cv. Da-Ae</strain>
        <tissue evidence="4">Seedling</tissue>
    </source>
</reference>
<feature type="region of interest" description="Disordered" evidence="2">
    <location>
        <begin position="1"/>
        <end position="235"/>
    </location>
</feature>
<keyword evidence="1" id="KW-0732">Signal</keyword>
<protein>
    <recommendedName>
        <fullName evidence="3">X8 domain-containing protein</fullName>
    </recommendedName>
</protein>
<dbReference type="Proteomes" id="UP000824890">
    <property type="component" value="Unassembled WGS sequence"/>
</dbReference>
<dbReference type="EMBL" id="JAGKQM010000009">
    <property type="protein sequence ID" value="KAH0908786.1"/>
    <property type="molecule type" value="Genomic_DNA"/>
</dbReference>
<feature type="compositionally biased region" description="Acidic residues" evidence="2">
    <location>
        <begin position="209"/>
        <end position="218"/>
    </location>
</feature>
<dbReference type="PANTHER" id="PTHR23146:SF0">
    <property type="entry name" value="RNA POLYMERASE-ASSOCIATED PROTEIN LEO1"/>
    <property type="match status" value="1"/>
</dbReference>
<feature type="compositionally biased region" description="Basic and acidic residues" evidence="2">
    <location>
        <begin position="1"/>
        <end position="10"/>
    </location>
</feature>
<evidence type="ECO:0000256" key="2">
    <source>
        <dbReference type="SAM" id="MobiDB-lite"/>
    </source>
</evidence>
<feature type="compositionally biased region" description="Basic and acidic residues" evidence="2">
    <location>
        <begin position="110"/>
        <end position="134"/>
    </location>
</feature>